<dbReference type="EC" id="2.7.7.7" evidence="1"/>
<gene>
    <name evidence="1" type="ORF">HCU73_07445</name>
</gene>
<dbReference type="GO" id="GO:0006261">
    <property type="term" value="P:DNA-templated DNA replication"/>
    <property type="evidence" value="ECO:0007669"/>
    <property type="project" value="TreeGrafter"/>
</dbReference>
<dbReference type="EMBL" id="JAAZQQ010000002">
    <property type="protein sequence ID" value="NKX44422.1"/>
    <property type="molecule type" value="Genomic_DNA"/>
</dbReference>
<proteinExistence type="predicted"/>
<keyword evidence="1" id="KW-0548">Nucleotidyltransferase</keyword>
<dbReference type="InterPro" id="IPR050238">
    <property type="entry name" value="DNA_Rep/Repair_Clamp_Loader"/>
</dbReference>
<dbReference type="InterPro" id="IPR027417">
    <property type="entry name" value="P-loop_NTPase"/>
</dbReference>
<dbReference type="PANTHER" id="PTHR11669:SF8">
    <property type="entry name" value="DNA POLYMERASE III SUBUNIT DELTA"/>
    <property type="match status" value="1"/>
</dbReference>
<dbReference type="Pfam" id="PF13177">
    <property type="entry name" value="DNA_pol3_delta2"/>
    <property type="match status" value="1"/>
</dbReference>
<comment type="caution">
    <text evidence="1">The sequence shown here is derived from an EMBL/GenBank/DDBJ whole genome shotgun (WGS) entry which is preliminary data.</text>
</comment>
<dbReference type="GO" id="GO:0009360">
    <property type="term" value="C:DNA polymerase III complex"/>
    <property type="evidence" value="ECO:0007669"/>
    <property type="project" value="TreeGrafter"/>
</dbReference>
<keyword evidence="1" id="KW-0808">Transferase</keyword>
<dbReference type="Proteomes" id="UP000526408">
    <property type="component" value="Unassembled WGS sequence"/>
</dbReference>
<reference evidence="1 2" key="1">
    <citation type="submission" date="2020-04" db="EMBL/GenBank/DDBJ databases">
        <authorList>
            <person name="Yoon J."/>
        </authorList>
    </citation>
    <scope>NUCLEOTIDE SEQUENCE [LARGE SCALE GENOMIC DNA]</scope>
    <source>
        <strain evidence="1 2">KMU-115</strain>
    </source>
</reference>
<protein>
    <submittedName>
        <fullName evidence="1">DNA polymerase III subunit delta</fullName>
        <ecNumber evidence="1">2.7.7.7</ecNumber>
    </submittedName>
</protein>
<evidence type="ECO:0000313" key="2">
    <source>
        <dbReference type="Proteomes" id="UP000526408"/>
    </source>
</evidence>
<accession>A0A7X6H096</accession>
<dbReference type="SUPFAM" id="SSF52540">
    <property type="entry name" value="P-loop containing nucleoside triphosphate hydrolases"/>
    <property type="match status" value="1"/>
</dbReference>
<name>A0A7X6H096_9RHOB</name>
<evidence type="ECO:0000313" key="1">
    <source>
        <dbReference type="EMBL" id="NKX44422.1"/>
    </source>
</evidence>
<dbReference type="PANTHER" id="PTHR11669">
    <property type="entry name" value="REPLICATION FACTOR C / DNA POLYMERASE III GAMMA-TAU SUBUNIT"/>
    <property type="match status" value="1"/>
</dbReference>
<dbReference type="NCBIfam" id="NF005677">
    <property type="entry name" value="PRK07471.1"/>
    <property type="match status" value="1"/>
</dbReference>
<dbReference type="AlphaFoldDB" id="A0A7X6H096"/>
<dbReference type="RefSeq" id="WP_168622796.1">
    <property type="nucleotide sequence ID" value="NZ_JAAZQQ010000002.1"/>
</dbReference>
<sequence>MSDDALLPEPDRLDGAPHPRETARLFGQADAEAAFLSAYTSGRLPHGWLLTGPAGTGKASFAWRAARFLLATPRDEGDGLFGAPPPPASLDIDPAHPVAARLRALSEPGLCLIRRGPRPDGKALSDVIRVDEVRRLKGFFALSAGGNGRRVVIVDNADEMNPSAANALLKELEEPPKDAVLFLISHRPSGLLPTIRSRCRTLRFQPLGADDLQAALAQAGLAAPDNAAGLAELAGGSVGEAVRLISHDGLGLYAELLTLLQGLPRLDRPLALKLAEATVGKTGEARFDLTLSLLDTALARLARTGATGAAPPDILPGEGRTLARLAPDPRAARAWAQLAATLTARARRGKAVNLDPAALTFDMFLDLDRTAAELAAA</sequence>
<dbReference type="Gene3D" id="3.40.50.300">
    <property type="entry name" value="P-loop containing nucleotide triphosphate hydrolases"/>
    <property type="match status" value="1"/>
</dbReference>
<dbReference type="GO" id="GO:0003887">
    <property type="term" value="F:DNA-directed DNA polymerase activity"/>
    <property type="evidence" value="ECO:0007669"/>
    <property type="project" value="UniProtKB-EC"/>
</dbReference>
<keyword evidence="2" id="KW-1185">Reference proteome</keyword>
<organism evidence="1 2">
    <name type="scientific">Roseicyclus persicicus</name>
    <dbReference type="NCBI Taxonomy" id="2650661"/>
    <lineage>
        <taxon>Bacteria</taxon>
        <taxon>Pseudomonadati</taxon>
        <taxon>Pseudomonadota</taxon>
        <taxon>Alphaproteobacteria</taxon>
        <taxon>Rhodobacterales</taxon>
        <taxon>Roseobacteraceae</taxon>
        <taxon>Roseicyclus</taxon>
    </lineage>
</organism>